<organism evidence="1 2">
    <name type="scientific">Phytophthora cactorum</name>
    <dbReference type="NCBI Taxonomy" id="29920"/>
    <lineage>
        <taxon>Eukaryota</taxon>
        <taxon>Sar</taxon>
        <taxon>Stramenopiles</taxon>
        <taxon>Oomycota</taxon>
        <taxon>Peronosporomycetes</taxon>
        <taxon>Peronosporales</taxon>
        <taxon>Peronosporaceae</taxon>
        <taxon>Phytophthora</taxon>
    </lineage>
</organism>
<dbReference type="Gene3D" id="2.40.70.10">
    <property type="entry name" value="Acid Proteases"/>
    <property type="match status" value="1"/>
</dbReference>
<dbReference type="InterPro" id="IPR021109">
    <property type="entry name" value="Peptidase_aspartic_dom_sf"/>
</dbReference>
<dbReference type="AlphaFoldDB" id="A0A8T1BS88"/>
<evidence type="ECO:0000313" key="2">
    <source>
        <dbReference type="Proteomes" id="UP000736787"/>
    </source>
</evidence>
<evidence type="ECO:0000313" key="1">
    <source>
        <dbReference type="EMBL" id="KAG2909415.1"/>
    </source>
</evidence>
<dbReference type="CDD" id="cd00303">
    <property type="entry name" value="retropepsin_like"/>
    <property type="match status" value="1"/>
</dbReference>
<dbReference type="EMBL" id="RCMK01000869">
    <property type="protein sequence ID" value="KAG2909415.1"/>
    <property type="molecule type" value="Genomic_DNA"/>
</dbReference>
<evidence type="ECO:0008006" key="3">
    <source>
        <dbReference type="Google" id="ProtNLM"/>
    </source>
</evidence>
<sequence>MLADTGAIASLVDKRVLKRLGRASEPLRPYTGSLNSVSGHAIRVSGVVDLPVTLGTLERTLPFVVADHFFIDAILGTDSLRAFRDVIPLGATKVKETYAALVNSSVCLEPGRQALEEGVPGSDESLRIARTLCTVADGTVLVEVCNASTEEIAIKAGAYVAAVTIVPKSAFTANVPRRDGTSRDISAVLSAINGNASAKVGTVEAEIAGAMDNAGEDDF</sequence>
<proteinExistence type="predicted"/>
<protein>
    <recommendedName>
        <fullName evidence="3">Peptidase A2 domain-containing protein</fullName>
    </recommendedName>
</protein>
<dbReference type="Proteomes" id="UP000736787">
    <property type="component" value="Unassembled WGS sequence"/>
</dbReference>
<accession>A0A8T1BS88</accession>
<gene>
    <name evidence="1" type="ORF">PC117_g19658</name>
</gene>
<reference evidence="1" key="1">
    <citation type="submission" date="2018-10" db="EMBL/GenBank/DDBJ databases">
        <title>Effector identification in a new, highly contiguous assembly of the strawberry crown rot pathogen Phytophthora cactorum.</title>
        <authorList>
            <person name="Armitage A.D."/>
            <person name="Nellist C.F."/>
            <person name="Bates H."/>
            <person name="Vickerstaff R.J."/>
            <person name="Harrison R.J."/>
        </authorList>
    </citation>
    <scope>NUCLEOTIDE SEQUENCE</scope>
    <source>
        <strain evidence="1">4040</strain>
    </source>
</reference>
<name>A0A8T1BS88_9STRA</name>
<comment type="caution">
    <text evidence="1">The sequence shown here is derived from an EMBL/GenBank/DDBJ whole genome shotgun (WGS) entry which is preliminary data.</text>
</comment>
<dbReference type="SUPFAM" id="SSF50630">
    <property type="entry name" value="Acid proteases"/>
    <property type="match status" value="1"/>
</dbReference>
<dbReference type="Pfam" id="PF13650">
    <property type="entry name" value="Asp_protease_2"/>
    <property type="match status" value="1"/>
</dbReference>